<evidence type="ECO:0000256" key="2">
    <source>
        <dbReference type="SAM" id="Phobius"/>
    </source>
</evidence>
<evidence type="ECO:0000313" key="4">
    <source>
        <dbReference type="Proteomes" id="UP000694844"/>
    </source>
</evidence>
<dbReference type="OrthoDB" id="10253954at2759"/>
<evidence type="ECO:0000313" key="6">
    <source>
        <dbReference type="RefSeq" id="XP_022318456.1"/>
    </source>
</evidence>
<evidence type="ECO:0000256" key="1">
    <source>
        <dbReference type="ARBA" id="ARBA00022737"/>
    </source>
</evidence>
<dbReference type="KEGG" id="cvn:111121454"/>
<dbReference type="RefSeq" id="XP_022318455.1">
    <property type="nucleotide sequence ID" value="XM_022462747.1"/>
</dbReference>
<dbReference type="InterPro" id="IPR050964">
    <property type="entry name" value="Striated_Muscle_Regulatory"/>
</dbReference>
<dbReference type="AlphaFoldDB" id="A0A8B8CVG8"/>
<dbReference type="Pfam" id="PF00041">
    <property type="entry name" value="fn3"/>
    <property type="match status" value="3"/>
</dbReference>
<gene>
    <name evidence="5 6 7" type="primary">LOC111121454</name>
</gene>
<dbReference type="PANTHER" id="PTHR13817">
    <property type="entry name" value="TITIN"/>
    <property type="match status" value="1"/>
</dbReference>
<dbReference type="Gene3D" id="2.60.40.10">
    <property type="entry name" value="Immunoglobulins"/>
    <property type="match status" value="3"/>
</dbReference>
<evidence type="ECO:0000313" key="5">
    <source>
        <dbReference type="RefSeq" id="XP_022318455.1"/>
    </source>
</evidence>
<name>A0A8B8CVG8_CRAVI</name>
<organism evidence="4 6">
    <name type="scientific">Crassostrea virginica</name>
    <name type="common">Eastern oyster</name>
    <dbReference type="NCBI Taxonomy" id="6565"/>
    <lineage>
        <taxon>Eukaryota</taxon>
        <taxon>Metazoa</taxon>
        <taxon>Spiralia</taxon>
        <taxon>Lophotrochozoa</taxon>
        <taxon>Mollusca</taxon>
        <taxon>Bivalvia</taxon>
        <taxon>Autobranchia</taxon>
        <taxon>Pteriomorphia</taxon>
        <taxon>Ostreida</taxon>
        <taxon>Ostreoidea</taxon>
        <taxon>Ostreidae</taxon>
        <taxon>Crassostrea</taxon>
    </lineage>
</organism>
<dbReference type="RefSeq" id="XP_022318457.1">
    <property type="nucleotide sequence ID" value="XM_022462749.1"/>
</dbReference>
<keyword evidence="2" id="KW-1133">Transmembrane helix</keyword>
<evidence type="ECO:0000313" key="7">
    <source>
        <dbReference type="RefSeq" id="XP_022318457.1"/>
    </source>
</evidence>
<feature type="domain" description="Fibronectin type-III" evidence="3">
    <location>
        <begin position="229"/>
        <end position="327"/>
    </location>
</feature>
<dbReference type="SUPFAM" id="SSF49265">
    <property type="entry name" value="Fibronectin type III"/>
    <property type="match status" value="2"/>
</dbReference>
<dbReference type="FunFam" id="2.60.40.10:FF:000028">
    <property type="entry name" value="Neuronal cell adhesion molecule"/>
    <property type="match status" value="1"/>
</dbReference>
<dbReference type="CDD" id="cd00063">
    <property type="entry name" value="FN3"/>
    <property type="match status" value="3"/>
</dbReference>
<dbReference type="InterPro" id="IPR003961">
    <property type="entry name" value="FN3_dom"/>
</dbReference>
<dbReference type="PROSITE" id="PS50853">
    <property type="entry name" value="FN3"/>
    <property type="match status" value="3"/>
</dbReference>
<sequence length="342" mass="38262">MAQISRNYSYTYGILKSFLLLFSLNGIIGQSLLMKPGKPKGLILEEATATSLKLSWESESTETLLQYKPKAEEEWWNIVHVGSTFTLQQLRPDTEYEIRVVAMNEYGQSQPSDVIEAQTGELVIVPNKPTKVTAEPITSSAIFVEWEPPNNNEIILGYYVYYYETNNKDEMVGQELVQIMQGGNKNEAVITNLKADTQYSVQVAGYALSGVGKRSKKSTVNTKEIVPSPPRGLNVVLLDEDQFQVQVTWNIPKEVNGNLMGYQVIWGRKGEAYQTRDLSPLTQSFISGDILDKGATYEFRVKAKNEKGLGRRAKAVMIIPNGSTEQSCTSECDVQYLITICN</sequence>
<protein>
    <submittedName>
        <fullName evidence="5 6">Tyrosine-protein phosphatase Lar-like</fullName>
    </submittedName>
</protein>
<dbReference type="PRINTS" id="PR00014">
    <property type="entry name" value="FNTYPEIII"/>
</dbReference>
<proteinExistence type="predicted"/>
<reference evidence="5 6" key="1">
    <citation type="submission" date="2025-04" db="UniProtKB">
        <authorList>
            <consortium name="RefSeq"/>
        </authorList>
    </citation>
    <scope>IDENTIFICATION</scope>
    <source>
        <tissue evidence="5 6">Whole sample</tissue>
    </source>
</reference>
<keyword evidence="2" id="KW-0812">Transmembrane</keyword>
<feature type="domain" description="Fibronectin type-III" evidence="3">
    <location>
        <begin position="128"/>
        <end position="225"/>
    </location>
</feature>
<accession>A0A8B8CVG8</accession>
<dbReference type="PANTHER" id="PTHR13817:SF166">
    <property type="entry name" value="NEURONAL IGCAM-RELATED"/>
    <property type="match status" value="1"/>
</dbReference>
<dbReference type="RefSeq" id="XP_022318456.1">
    <property type="nucleotide sequence ID" value="XM_022462748.1"/>
</dbReference>
<keyword evidence="4" id="KW-1185">Reference proteome</keyword>
<dbReference type="InterPro" id="IPR013783">
    <property type="entry name" value="Ig-like_fold"/>
</dbReference>
<keyword evidence="2" id="KW-0472">Membrane</keyword>
<dbReference type="GeneID" id="111121454"/>
<keyword evidence="1" id="KW-0677">Repeat</keyword>
<evidence type="ECO:0000259" key="3">
    <source>
        <dbReference type="PROSITE" id="PS50853"/>
    </source>
</evidence>
<dbReference type="InterPro" id="IPR036116">
    <property type="entry name" value="FN3_sf"/>
</dbReference>
<dbReference type="Proteomes" id="UP000694844">
    <property type="component" value="Chromosome 2"/>
</dbReference>
<feature type="domain" description="Fibronectin type-III" evidence="3">
    <location>
        <begin position="38"/>
        <end position="122"/>
    </location>
</feature>
<feature type="transmembrane region" description="Helical" evidence="2">
    <location>
        <begin position="12"/>
        <end position="33"/>
    </location>
</feature>
<dbReference type="SMART" id="SM00060">
    <property type="entry name" value="FN3"/>
    <property type="match status" value="3"/>
</dbReference>